<dbReference type="Proteomes" id="UP000823927">
    <property type="component" value="Unassembled WGS sequence"/>
</dbReference>
<evidence type="ECO:0000259" key="14">
    <source>
        <dbReference type="SMART" id="SM01192"/>
    </source>
</evidence>
<sequence>MPYIKNIYAREVLDSRGYPTISVEVYTQCGACGSAIVPSGASSGIYEAMELRDMQDKRYFGQGVLKAVSHVNKQIALKLCGMCVLDQVNIDRAMMMMDGTDNKGNLGANAVLGVSIACAQAAAACLSLPLYRYLGGCFAHTLPIPLINMISGGKHCNNGLSFQEFMILPSGASDFKEGVRIGAEIFHQLGEILKLDGYSCSVSDEGGFAPALSSNEKALALVVKAIAQAGYQPGKDVTLALDAAAPQLWVNGAYHLCDKENMAMTTEDLLEYYEYLCDKFPIRLIEDGLDQDDWDGWCQLTQRLGHKTILAGDDFFVSNVSRMQMGVQKCAGNGVLIKPNQAGTLTEVFSAVEYAKRAGYAVILSHRLGDSEDTFLADLAVAVNAGYIKTGAVCRAERTAKYNRLIKIEDELDGGAVYGS</sequence>
<dbReference type="SFLD" id="SFLDG00178">
    <property type="entry name" value="enolase"/>
    <property type="match status" value="1"/>
</dbReference>
<feature type="binding site" evidence="11">
    <location>
        <position position="389"/>
    </location>
    <ligand>
        <name>(2R)-2-phosphoglycerate</name>
        <dbReference type="ChEBI" id="CHEBI:58289"/>
    </ligand>
</feature>
<organism evidence="16 17">
    <name type="scientific">Candidatus Scybalocola faecigallinarum</name>
    <dbReference type="NCBI Taxonomy" id="2840941"/>
    <lineage>
        <taxon>Bacteria</taxon>
        <taxon>Bacillati</taxon>
        <taxon>Bacillota</taxon>
        <taxon>Clostridia</taxon>
        <taxon>Lachnospirales</taxon>
        <taxon>Lachnospiraceae</taxon>
        <taxon>Lachnospiraceae incertae sedis</taxon>
        <taxon>Candidatus Scybalocola (ex Gilroy et al. 2021)</taxon>
    </lineage>
</organism>
<comment type="function">
    <text evidence="11">Catalyzes the reversible conversion of 2-phosphoglycerate (2-PG) into phosphoenolpyruvate (PEP). It is essential for the degradation of carbohydrates via glycolysis.</text>
</comment>
<comment type="cofactor">
    <cofactor evidence="11">
        <name>Mg(2+)</name>
        <dbReference type="ChEBI" id="CHEBI:18420"/>
    </cofactor>
    <text evidence="11">Binds a second Mg(2+) ion via substrate during catalysis.</text>
</comment>
<evidence type="ECO:0000256" key="12">
    <source>
        <dbReference type="PIRSR" id="PIRSR001400-1"/>
    </source>
</evidence>
<keyword evidence="9 11" id="KW-0456">Lyase</keyword>
<dbReference type="SFLD" id="SFLDS00001">
    <property type="entry name" value="Enolase"/>
    <property type="match status" value="1"/>
</dbReference>
<feature type="domain" description="Enolase C-terminal TIM barrel" evidence="14">
    <location>
        <begin position="139"/>
        <end position="420"/>
    </location>
</feature>
<dbReference type="GO" id="GO:0009986">
    <property type="term" value="C:cell surface"/>
    <property type="evidence" value="ECO:0007669"/>
    <property type="project" value="UniProtKB-SubCell"/>
</dbReference>
<evidence type="ECO:0000256" key="6">
    <source>
        <dbReference type="ARBA" id="ARBA00022723"/>
    </source>
</evidence>
<comment type="catalytic activity">
    <reaction evidence="10">
        <text>(2R)-2-phosphoglycerate = phosphoenolpyruvate + H2O</text>
        <dbReference type="Rhea" id="RHEA:10164"/>
        <dbReference type="ChEBI" id="CHEBI:15377"/>
        <dbReference type="ChEBI" id="CHEBI:58289"/>
        <dbReference type="ChEBI" id="CHEBI:58702"/>
        <dbReference type="EC" id="4.2.1.11"/>
    </reaction>
    <physiologicalReaction direction="left-to-right" evidence="10">
        <dbReference type="Rhea" id="RHEA:10165"/>
    </physiologicalReaction>
</comment>
<dbReference type="InterPro" id="IPR020810">
    <property type="entry name" value="Enolase_C"/>
</dbReference>
<dbReference type="GO" id="GO:0006096">
    <property type="term" value="P:glycolytic process"/>
    <property type="evidence" value="ECO:0007669"/>
    <property type="project" value="UniProtKB-UniRule"/>
</dbReference>
<comment type="pathway">
    <text evidence="1 11">Carbohydrate degradation; glycolysis; pyruvate from D-glyceraldehyde 3-phosphate: step 4/5.</text>
</comment>
<dbReference type="Gene3D" id="3.20.20.120">
    <property type="entry name" value="Enolase-like C-terminal domain"/>
    <property type="match status" value="1"/>
</dbReference>
<dbReference type="PANTHER" id="PTHR11902">
    <property type="entry name" value="ENOLASE"/>
    <property type="match status" value="1"/>
</dbReference>
<evidence type="ECO:0000256" key="3">
    <source>
        <dbReference type="ARBA" id="ARBA00012058"/>
    </source>
</evidence>
<comment type="caution">
    <text evidence="16">The sequence shown here is derived from an EMBL/GenBank/DDBJ whole genome shotgun (WGS) entry which is preliminary data.</text>
</comment>
<feature type="active site" description="Proton acceptor" evidence="11 12">
    <location>
        <position position="338"/>
    </location>
</feature>
<keyword evidence="11" id="KW-0963">Cytoplasm</keyword>
<dbReference type="NCBIfam" id="TIGR01060">
    <property type="entry name" value="eno"/>
    <property type="match status" value="1"/>
</dbReference>
<evidence type="ECO:0000259" key="15">
    <source>
        <dbReference type="SMART" id="SM01193"/>
    </source>
</evidence>
<dbReference type="EC" id="4.2.1.11" evidence="3 11"/>
<feature type="binding site" evidence="11">
    <location>
        <position position="338"/>
    </location>
    <ligand>
        <name>(2R)-2-phosphoglycerate</name>
        <dbReference type="ChEBI" id="CHEBI:58289"/>
    </ligand>
</feature>
<keyword evidence="8 11" id="KW-0324">Glycolysis</keyword>
<dbReference type="SUPFAM" id="SSF54826">
    <property type="entry name" value="Enolase N-terminal domain-like"/>
    <property type="match status" value="1"/>
</dbReference>
<evidence type="ECO:0000256" key="7">
    <source>
        <dbReference type="ARBA" id="ARBA00022842"/>
    </source>
</evidence>
<dbReference type="SMART" id="SM01192">
    <property type="entry name" value="Enolase_C"/>
    <property type="match status" value="1"/>
</dbReference>
<dbReference type="PANTHER" id="PTHR11902:SF1">
    <property type="entry name" value="ENOLASE"/>
    <property type="match status" value="1"/>
</dbReference>
<evidence type="ECO:0000256" key="2">
    <source>
        <dbReference type="ARBA" id="ARBA00009604"/>
    </source>
</evidence>
<dbReference type="AlphaFoldDB" id="A0A9D1F680"/>
<evidence type="ECO:0000256" key="1">
    <source>
        <dbReference type="ARBA" id="ARBA00005031"/>
    </source>
</evidence>
<dbReference type="Pfam" id="PF03952">
    <property type="entry name" value="Enolase_N"/>
    <property type="match status" value="1"/>
</dbReference>
<reference evidence="16" key="1">
    <citation type="submission" date="2020-10" db="EMBL/GenBank/DDBJ databases">
        <authorList>
            <person name="Gilroy R."/>
        </authorList>
    </citation>
    <scope>NUCLEOTIDE SEQUENCE</scope>
    <source>
        <strain evidence="16">CHK178-757</strain>
    </source>
</reference>
<dbReference type="GO" id="GO:0004634">
    <property type="term" value="F:phosphopyruvate hydratase activity"/>
    <property type="evidence" value="ECO:0007669"/>
    <property type="project" value="UniProtKB-UniRule"/>
</dbReference>
<dbReference type="SUPFAM" id="SSF51604">
    <property type="entry name" value="Enolase C-terminal domain-like"/>
    <property type="match status" value="1"/>
</dbReference>
<feature type="binding site" evidence="11">
    <location>
        <position position="367"/>
    </location>
    <ligand>
        <name>(2R)-2-phosphoglycerate</name>
        <dbReference type="ChEBI" id="CHEBI:58289"/>
    </ligand>
</feature>
<gene>
    <name evidence="11 16" type="primary">eno</name>
    <name evidence="16" type="ORF">IAB46_10820</name>
</gene>
<dbReference type="InterPro" id="IPR020811">
    <property type="entry name" value="Enolase_N"/>
</dbReference>
<feature type="domain" description="Enolase N-terminal" evidence="15">
    <location>
        <begin position="4"/>
        <end position="134"/>
    </location>
</feature>
<dbReference type="EMBL" id="DVIT01000040">
    <property type="protein sequence ID" value="HIS48021.1"/>
    <property type="molecule type" value="Genomic_DNA"/>
</dbReference>
<dbReference type="HAMAP" id="MF_00318">
    <property type="entry name" value="Enolase"/>
    <property type="match status" value="1"/>
</dbReference>
<dbReference type="InterPro" id="IPR036849">
    <property type="entry name" value="Enolase-like_C_sf"/>
</dbReference>
<feature type="binding site" evidence="11 13">
    <location>
        <position position="242"/>
    </location>
    <ligand>
        <name>Mg(2+)</name>
        <dbReference type="ChEBI" id="CHEBI:18420"/>
    </ligand>
</feature>
<dbReference type="Gene3D" id="3.30.390.10">
    <property type="entry name" value="Enolase-like, N-terminal domain"/>
    <property type="match status" value="1"/>
</dbReference>
<evidence type="ECO:0000256" key="10">
    <source>
        <dbReference type="ARBA" id="ARBA00048951"/>
    </source>
</evidence>
<dbReference type="GO" id="GO:0000287">
    <property type="term" value="F:magnesium ion binding"/>
    <property type="evidence" value="ECO:0007669"/>
    <property type="project" value="UniProtKB-UniRule"/>
</dbReference>
<feature type="active site" description="Proton donor" evidence="11 12">
    <location>
        <position position="205"/>
    </location>
</feature>
<dbReference type="GO" id="GO:0000015">
    <property type="term" value="C:phosphopyruvate hydratase complex"/>
    <property type="evidence" value="ECO:0007669"/>
    <property type="project" value="InterPro"/>
</dbReference>
<dbReference type="InterPro" id="IPR000941">
    <property type="entry name" value="Enolase"/>
</dbReference>
<dbReference type="SFLD" id="SFLDF00002">
    <property type="entry name" value="enolase"/>
    <property type="match status" value="1"/>
</dbReference>
<keyword evidence="7 11" id="KW-0460">Magnesium</keyword>
<evidence type="ECO:0000256" key="13">
    <source>
        <dbReference type="PIRSR" id="PIRSR001400-3"/>
    </source>
</evidence>
<dbReference type="Pfam" id="PF00113">
    <property type="entry name" value="Enolase_C"/>
    <property type="match status" value="1"/>
</dbReference>
<evidence type="ECO:0000313" key="17">
    <source>
        <dbReference type="Proteomes" id="UP000823927"/>
    </source>
</evidence>
<dbReference type="PIRSF" id="PIRSF001400">
    <property type="entry name" value="Enolase"/>
    <property type="match status" value="1"/>
</dbReference>
<dbReference type="InterPro" id="IPR029017">
    <property type="entry name" value="Enolase-like_N"/>
</dbReference>
<dbReference type="CDD" id="cd03313">
    <property type="entry name" value="enolase"/>
    <property type="match status" value="1"/>
</dbReference>
<feature type="binding site" evidence="11 13">
    <location>
        <position position="313"/>
    </location>
    <ligand>
        <name>Mg(2+)</name>
        <dbReference type="ChEBI" id="CHEBI:18420"/>
    </ligand>
</feature>
<name>A0A9D1F680_9FIRM</name>
<evidence type="ECO:0000256" key="11">
    <source>
        <dbReference type="HAMAP-Rule" id="MF_00318"/>
    </source>
</evidence>
<comment type="similarity">
    <text evidence="2 11">Belongs to the enolase family.</text>
</comment>
<keyword evidence="5 11" id="KW-0964">Secreted</keyword>
<comment type="cofactor">
    <cofactor evidence="13">
        <name>Mg(2+)</name>
        <dbReference type="ChEBI" id="CHEBI:18420"/>
    </cofactor>
    <text evidence="13">Mg(2+) is required for catalysis and for stabilizing the dimer.</text>
</comment>
<keyword evidence="6 11" id="KW-0479">Metal-binding</keyword>
<comment type="subcellular location">
    <subcellularLocation>
        <location evidence="11">Cytoplasm</location>
    </subcellularLocation>
    <subcellularLocation>
        <location evidence="11">Secreted</location>
    </subcellularLocation>
    <subcellularLocation>
        <location evidence="11">Cell surface</location>
    </subcellularLocation>
    <text evidence="11">Fractions of enolase are present in both the cytoplasm and on the cell surface.</text>
</comment>
<accession>A0A9D1F680</accession>
<comment type="caution">
    <text evidence="11">Lacks conserved residue(s) required for the propagation of feature annotation.</text>
</comment>
<proteinExistence type="inferred from homology"/>
<dbReference type="SMART" id="SM01193">
    <property type="entry name" value="Enolase_N"/>
    <property type="match status" value="1"/>
</dbReference>
<dbReference type="PRINTS" id="PR00148">
    <property type="entry name" value="ENOLASE"/>
</dbReference>
<protein>
    <recommendedName>
        <fullName evidence="4 11">Enolase</fullName>
        <ecNumber evidence="3 11">4.2.1.11</ecNumber>
    </recommendedName>
    <alternativeName>
        <fullName evidence="11">2-phospho-D-glycerate hydro-lyase</fullName>
    </alternativeName>
    <alternativeName>
        <fullName evidence="11">2-phosphoglycerate dehydratase</fullName>
    </alternativeName>
</protein>
<reference evidence="16" key="2">
    <citation type="journal article" date="2021" name="PeerJ">
        <title>Extensive microbial diversity within the chicken gut microbiome revealed by metagenomics and culture.</title>
        <authorList>
            <person name="Gilroy R."/>
            <person name="Ravi A."/>
            <person name="Getino M."/>
            <person name="Pursley I."/>
            <person name="Horton D.L."/>
            <person name="Alikhan N.F."/>
            <person name="Baker D."/>
            <person name="Gharbi K."/>
            <person name="Hall N."/>
            <person name="Watson M."/>
            <person name="Adriaenssens E.M."/>
            <person name="Foster-Nyarko E."/>
            <person name="Jarju S."/>
            <person name="Secka A."/>
            <person name="Antonio M."/>
            <person name="Oren A."/>
            <person name="Chaudhuri R.R."/>
            <person name="La Ragione R."/>
            <person name="Hildebrand F."/>
            <person name="Pallen M.J."/>
        </authorList>
    </citation>
    <scope>NUCLEOTIDE SEQUENCE</scope>
    <source>
        <strain evidence="16">CHK178-757</strain>
    </source>
</reference>
<evidence type="ECO:0000256" key="9">
    <source>
        <dbReference type="ARBA" id="ARBA00023239"/>
    </source>
</evidence>
<evidence type="ECO:0000256" key="5">
    <source>
        <dbReference type="ARBA" id="ARBA00022525"/>
    </source>
</evidence>
<feature type="binding site" evidence="11">
    <location>
        <position position="163"/>
    </location>
    <ligand>
        <name>(2R)-2-phosphoglycerate</name>
        <dbReference type="ChEBI" id="CHEBI:58289"/>
    </ligand>
</feature>
<evidence type="ECO:0000256" key="8">
    <source>
        <dbReference type="ARBA" id="ARBA00023152"/>
    </source>
</evidence>
<dbReference type="GO" id="GO:0005576">
    <property type="term" value="C:extracellular region"/>
    <property type="evidence" value="ECO:0007669"/>
    <property type="project" value="UniProtKB-SubCell"/>
</dbReference>
<evidence type="ECO:0000256" key="4">
    <source>
        <dbReference type="ARBA" id="ARBA00017068"/>
    </source>
</evidence>
<evidence type="ECO:0000313" key="16">
    <source>
        <dbReference type="EMBL" id="HIS48021.1"/>
    </source>
</evidence>
<feature type="binding site" evidence="11 13">
    <location>
        <position position="286"/>
    </location>
    <ligand>
        <name>Mg(2+)</name>
        <dbReference type="ChEBI" id="CHEBI:18420"/>
    </ligand>
</feature>